<keyword evidence="3" id="KW-0997">Cell inner membrane</keyword>
<keyword evidence="10" id="KW-1185">Reference proteome</keyword>
<evidence type="ECO:0000256" key="6">
    <source>
        <dbReference type="ARBA" id="ARBA00023136"/>
    </source>
</evidence>
<evidence type="ECO:0000256" key="2">
    <source>
        <dbReference type="ARBA" id="ARBA00022475"/>
    </source>
</evidence>
<organism evidence="9 10">
    <name type="scientific">Candidatus Competibacter phosphatis</name>
    <dbReference type="NCBI Taxonomy" id="221280"/>
    <lineage>
        <taxon>Bacteria</taxon>
        <taxon>Pseudomonadati</taxon>
        <taxon>Pseudomonadota</taxon>
        <taxon>Gammaproteobacteria</taxon>
        <taxon>Candidatus Competibacteraceae</taxon>
        <taxon>Candidatus Competibacter</taxon>
    </lineage>
</organism>
<dbReference type="EMBL" id="SPMZ01000008">
    <property type="protein sequence ID" value="NMQ18140.1"/>
    <property type="molecule type" value="Genomic_DNA"/>
</dbReference>
<keyword evidence="5 7" id="KW-1133">Transmembrane helix</keyword>
<gene>
    <name evidence="9" type="ORF">E4P82_02365</name>
</gene>
<comment type="subcellular location">
    <subcellularLocation>
        <location evidence="1">Cell inner membrane</location>
    </subcellularLocation>
</comment>
<keyword evidence="2" id="KW-1003">Cell membrane</keyword>
<feature type="domain" description="Mce/MlaD" evidence="8">
    <location>
        <begin position="168"/>
        <end position="228"/>
    </location>
</feature>
<dbReference type="PANTHER" id="PTHR30462">
    <property type="entry name" value="INTERMEMBRANE TRANSPORT PROTEIN PQIB-RELATED"/>
    <property type="match status" value="1"/>
</dbReference>
<evidence type="ECO:0000313" key="10">
    <source>
        <dbReference type="Proteomes" id="UP000760480"/>
    </source>
</evidence>
<keyword evidence="6 7" id="KW-0472">Membrane</keyword>
<evidence type="ECO:0000313" key="9">
    <source>
        <dbReference type="EMBL" id="NMQ18140.1"/>
    </source>
</evidence>
<protein>
    <submittedName>
        <fullName evidence="9">MCE family protein</fullName>
    </submittedName>
</protein>
<dbReference type="InterPro" id="IPR003399">
    <property type="entry name" value="Mce/MlaD"/>
</dbReference>
<sequence length="570" mass="62599">MSDNDSRHPDLNGSDSLPDAVVEKRRGFSIVWLIPLVAALVGAWLAYKTLSEQGPIITLTFREGTGLDAGKTKIKYKALDVGVVETVRFGPDLSEVIVTARMSKEVERHLGENSRFWVVRPRLGFGGVSGLETVVSGTYIEVEFGDGNPARTFAGLEQPPIVRTDTPGHRYLLLTDRLGSIQRGSPIYFRDIQVGEVLTTQLAEDKRNVLVHVFVNAPYDRLVRDHSRFWKTSGFEVSLGAQGIDVRMESLLSLLLGGIAFDTSVHDETDSPSRDGTQFRLYDSFADIAESSYTRRDSYLMYFEGSVRGLSVGAPVEIRGLKIGKVTEVKLDIDLKTGNIRVPVLVELELERILSAEQVKQFDETYGALRAEGRRPGMEHMVKHGLRAQLKTGSLLTGQLFVELDFYPDSPPLELVYGGQYPEIPTVPGTLEAFQKTAMDILNGLRKLPLDQIANELLGTMQGANHLVNAPEWRATIRSLDATLKDVRVLAQTADRQVATLAVDAGKTLGAARNTLDSFDPEAPLMVDLANTLEELAAAARSIRALSDYLDRHPESLLYGKGGPGPGAKQ</sequence>
<keyword evidence="4 7" id="KW-0812">Transmembrane</keyword>
<comment type="caution">
    <text evidence="9">The sequence shown here is derived from an EMBL/GenBank/DDBJ whole genome shotgun (WGS) entry which is preliminary data.</text>
</comment>
<reference evidence="9 10" key="1">
    <citation type="submission" date="2019-03" db="EMBL/GenBank/DDBJ databases">
        <title>Metabolic reconstructions from genomes of highly enriched 'Candidatus Accumulibacter' and 'Candidatus Competibacter' bioreactor populations.</title>
        <authorList>
            <person name="Annavajhala M.K."/>
            <person name="Welles L."/>
            <person name="Abbas B."/>
            <person name="Sorokin D."/>
            <person name="Park H."/>
            <person name="Van Loosdrecht M."/>
            <person name="Chandran K."/>
        </authorList>
    </citation>
    <scope>NUCLEOTIDE SEQUENCE [LARGE SCALE GENOMIC DNA]</scope>
    <source>
        <strain evidence="9 10">SBR_G</strain>
    </source>
</reference>
<evidence type="ECO:0000256" key="3">
    <source>
        <dbReference type="ARBA" id="ARBA00022519"/>
    </source>
</evidence>
<proteinExistence type="predicted"/>
<feature type="transmembrane region" description="Helical" evidence="7">
    <location>
        <begin position="30"/>
        <end position="47"/>
    </location>
</feature>
<evidence type="ECO:0000256" key="4">
    <source>
        <dbReference type="ARBA" id="ARBA00022692"/>
    </source>
</evidence>
<evidence type="ECO:0000256" key="7">
    <source>
        <dbReference type="SAM" id="Phobius"/>
    </source>
</evidence>
<dbReference type="InterPro" id="IPR051800">
    <property type="entry name" value="PqiA-PqiB_transport"/>
</dbReference>
<name>A0ABX1TI45_9GAMM</name>
<evidence type="ECO:0000256" key="5">
    <source>
        <dbReference type="ARBA" id="ARBA00022989"/>
    </source>
</evidence>
<feature type="domain" description="Mce/MlaD" evidence="8">
    <location>
        <begin position="54"/>
        <end position="145"/>
    </location>
</feature>
<dbReference type="Proteomes" id="UP000760480">
    <property type="component" value="Unassembled WGS sequence"/>
</dbReference>
<dbReference type="Pfam" id="PF02470">
    <property type="entry name" value="MlaD"/>
    <property type="match status" value="3"/>
</dbReference>
<feature type="domain" description="Mce/MlaD" evidence="8">
    <location>
        <begin position="301"/>
        <end position="406"/>
    </location>
</feature>
<accession>A0ABX1TI45</accession>
<dbReference type="PANTHER" id="PTHR30462:SF2">
    <property type="entry name" value="INTERMEMBRANE TRANSPORT PROTEIN PQIB"/>
    <property type="match status" value="1"/>
</dbReference>
<evidence type="ECO:0000259" key="8">
    <source>
        <dbReference type="Pfam" id="PF02470"/>
    </source>
</evidence>
<dbReference type="RefSeq" id="WP_169247396.1">
    <property type="nucleotide sequence ID" value="NZ_SPMZ01000008.1"/>
</dbReference>
<evidence type="ECO:0000256" key="1">
    <source>
        <dbReference type="ARBA" id="ARBA00004533"/>
    </source>
</evidence>